<dbReference type="InterPro" id="IPR029063">
    <property type="entry name" value="SAM-dependent_MTases_sf"/>
</dbReference>
<protein>
    <recommendedName>
        <fullName evidence="3">Methyltransferase</fullName>
    </recommendedName>
</protein>
<organism evidence="1 2">
    <name type="scientific">Eiseniibacteriota bacterium</name>
    <dbReference type="NCBI Taxonomy" id="2212470"/>
    <lineage>
        <taxon>Bacteria</taxon>
        <taxon>Candidatus Eiseniibacteriota</taxon>
    </lineage>
</organism>
<dbReference type="Gene3D" id="3.40.50.150">
    <property type="entry name" value="Vaccinia Virus protein VP39"/>
    <property type="match status" value="1"/>
</dbReference>
<dbReference type="Proteomes" id="UP000319836">
    <property type="component" value="Unassembled WGS sequence"/>
</dbReference>
<accession>A0A538UBT5</accession>
<comment type="caution">
    <text evidence="1">The sequence shown here is derived from an EMBL/GenBank/DDBJ whole genome shotgun (WGS) entry which is preliminary data.</text>
</comment>
<sequence>MTSKLEIVMRSPKQLIKTIAFRYLPSLSAPHYQYGLDPIQLAFLVDAISERASTKGCIVEIGVARGMTTCFLAEHLVRQGIQKHYHAIDTFASFTSEDIDYEVVKRKKTASALEAFSYNNYEIWKRNFEQYRFVTAHQGDCKDFDFGSIEPISVALLDVDLYLPTSKTLPKVYDALEPGGIILVDDVRPANTWDGAFQAYTEFCQSRGLTHEVIGSRGGVIRKPS</sequence>
<evidence type="ECO:0008006" key="3">
    <source>
        <dbReference type="Google" id="ProtNLM"/>
    </source>
</evidence>
<dbReference type="PANTHER" id="PTHR40036">
    <property type="entry name" value="MACROCIN O-METHYLTRANSFERASE"/>
    <property type="match status" value="1"/>
</dbReference>
<dbReference type="Pfam" id="PF05711">
    <property type="entry name" value="TylF"/>
    <property type="match status" value="1"/>
</dbReference>
<gene>
    <name evidence="1" type="ORF">E6K80_00315</name>
</gene>
<dbReference type="AlphaFoldDB" id="A0A538UBT5"/>
<name>A0A538UBT5_UNCEI</name>
<dbReference type="EMBL" id="VBPA01000008">
    <property type="protein sequence ID" value="TMQ73351.1"/>
    <property type="molecule type" value="Genomic_DNA"/>
</dbReference>
<evidence type="ECO:0000313" key="2">
    <source>
        <dbReference type="Proteomes" id="UP000319836"/>
    </source>
</evidence>
<reference evidence="1 2" key="1">
    <citation type="journal article" date="2019" name="Nat. Microbiol.">
        <title>Mediterranean grassland soil C-N compound turnover is dependent on rainfall and depth, and is mediated by genomically divergent microorganisms.</title>
        <authorList>
            <person name="Diamond S."/>
            <person name="Andeer P.F."/>
            <person name="Li Z."/>
            <person name="Crits-Christoph A."/>
            <person name="Burstein D."/>
            <person name="Anantharaman K."/>
            <person name="Lane K.R."/>
            <person name="Thomas B.C."/>
            <person name="Pan C."/>
            <person name="Northen T.R."/>
            <person name="Banfield J.F."/>
        </authorList>
    </citation>
    <scope>NUCLEOTIDE SEQUENCE [LARGE SCALE GENOMIC DNA]</scope>
    <source>
        <strain evidence="1">WS_10</strain>
    </source>
</reference>
<dbReference type="PANTHER" id="PTHR40036:SF1">
    <property type="entry name" value="MACROCIN O-METHYLTRANSFERASE"/>
    <property type="match status" value="1"/>
</dbReference>
<evidence type="ECO:0000313" key="1">
    <source>
        <dbReference type="EMBL" id="TMQ73351.1"/>
    </source>
</evidence>
<proteinExistence type="predicted"/>
<dbReference type="SUPFAM" id="SSF53335">
    <property type="entry name" value="S-adenosyl-L-methionine-dependent methyltransferases"/>
    <property type="match status" value="1"/>
</dbReference>
<dbReference type="InterPro" id="IPR008884">
    <property type="entry name" value="TylF_MeTrfase"/>
</dbReference>